<evidence type="ECO:0000256" key="1">
    <source>
        <dbReference type="SAM" id="MobiDB-lite"/>
    </source>
</evidence>
<keyword evidence="3" id="KW-1185">Reference proteome</keyword>
<reference evidence="2" key="1">
    <citation type="submission" date="2018-11" db="EMBL/GenBank/DDBJ databases">
        <authorList>
            <consortium name="Pathogen Informatics"/>
        </authorList>
    </citation>
    <scope>NUCLEOTIDE SEQUENCE</scope>
</reference>
<protein>
    <submittedName>
        <fullName evidence="2">Uncharacterized protein</fullName>
    </submittedName>
</protein>
<feature type="region of interest" description="Disordered" evidence="1">
    <location>
        <begin position="205"/>
        <end position="265"/>
    </location>
</feature>
<evidence type="ECO:0000313" key="2">
    <source>
        <dbReference type="EMBL" id="VEL07326.1"/>
    </source>
</evidence>
<sequence>MTCICSASFCACASEASQSLQSDFPDTHLQTDSQAVSSIGCHLYAQRQSSSGGQIRPYRRRRFAPLLPSGPLLEVEPVPLSPLLWSSQAGLSSCHFDPSDLVPVTEAAPIMVTGETETISPDSSKTFGFVGALARHKPAPSDRLLTGVGQSNLSAHLGKVKVILRVMGPSACKGGGQKLPLATRAVENSSGLLLSGPFIRASSGSGNSNNLGGIATNVTDERSSKPAGPNLPAQTLYPPPPTSASLQASSPGPTSTLTPTYVATTGHGALSPGEVGANCLYVDQTRQQVTLVEPVDGVPSHRRTVPKLFAMDAIFMEEDDLFHLVGVKVNDTVWLPSEDFIPRQHFCT</sequence>
<dbReference type="AlphaFoldDB" id="A0A448WAZ6"/>
<organism evidence="2 3">
    <name type="scientific">Protopolystoma xenopodis</name>
    <dbReference type="NCBI Taxonomy" id="117903"/>
    <lineage>
        <taxon>Eukaryota</taxon>
        <taxon>Metazoa</taxon>
        <taxon>Spiralia</taxon>
        <taxon>Lophotrochozoa</taxon>
        <taxon>Platyhelminthes</taxon>
        <taxon>Monogenea</taxon>
        <taxon>Polyopisthocotylea</taxon>
        <taxon>Polystomatidea</taxon>
        <taxon>Polystomatidae</taxon>
        <taxon>Protopolystoma</taxon>
    </lineage>
</organism>
<feature type="compositionally biased region" description="Low complexity" evidence="1">
    <location>
        <begin position="249"/>
        <end position="260"/>
    </location>
</feature>
<accession>A0A448WAZ6</accession>
<evidence type="ECO:0000313" key="3">
    <source>
        <dbReference type="Proteomes" id="UP000784294"/>
    </source>
</evidence>
<dbReference type="Proteomes" id="UP000784294">
    <property type="component" value="Unassembled WGS sequence"/>
</dbReference>
<dbReference type="EMBL" id="CAAALY010001495">
    <property type="protein sequence ID" value="VEL07326.1"/>
    <property type="molecule type" value="Genomic_DNA"/>
</dbReference>
<name>A0A448WAZ6_9PLAT</name>
<proteinExistence type="predicted"/>
<comment type="caution">
    <text evidence="2">The sequence shown here is derived from an EMBL/GenBank/DDBJ whole genome shotgun (WGS) entry which is preliminary data.</text>
</comment>
<gene>
    <name evidence="2" type="ORF">PXEA_LOCUS766</name>
</gene>